<accession>W9R0Q6</accession>
<organism evidence="2 3">
    <name type="scientific">Morus notabilis</name>
    <dbReference type="NCBI Taxonomy" id="981085"/>
    <lineage>
        <taxon>Eukaryota</taxon>
        <taxon>Viridiplantae</taxon>
        <taxon>Streptophyta</taxon>
        <taxon>Embryophyta</taxon>
        <taxon>Tracheophyta</taxon>
        <taxon>Spermatophyta</taxon>
        <taxon>Magnoliopsida</taxon>
        <taxon>eudicotyledons</taxon>
        <taxon>Gunneridae</taxon>
        <taxon>Pentapetalae</taxon>
        <taxon>rosids</taxon>
        <taxon>fabids</taxon>
        <taxon>Rosales</taxon>
        <taxon>Moraceae</taxon>
        <taxon>Moreae</taxon>
        <taxon>Morus</taxon>
    </lineage>
</organism>
<evidence type="ECO:0000256" key="1">
    <source>
        <dbReference type="SAM" id="MobiDB-lite"/>
    </source>
</evidence>
<feature type="compositionally biased region" description="Polar residues" evidence="1">
    <location>
        <begin position="16"/>
        <end position="29"/>
    </location>
</feature>
<keyword evidence="3" id="KW-1185">Reference proteome</keyword>
<dbReference type="AlphaFoldDB" id="W9R0Q6"/>
<reference evidence="3" key="1">
    <citation type="submission" date="2013-01" db="EMBL/GenBank/DDBJ databases">
        <title>Draft Genome Sequence of a Mulberry Tree, Morus notabilis C.K. Schneid.</title>
        <authorList>
            <person name="He N."/>
            <person name="Zhao S."/>
        </authorList>
    </citation>
    <scope>NUCLEOTIDE SEQUENCE</scope>
</reference>
<name>W9R0Q6_9ROSA</name>
<protein>
    <submittedName>
        <fullName evidence="2">Uncharacterized protein</fullName>
    </submittedName>
</protein>
<evidence type="ECO:0000313" key="2">
    <source>
        <dbReference type="EMBL" id="EXB50848.1"/>
    </source>
</evidence>
<sequence>MGVEEENFDIERPSERSFTSSGSASNEDSSFPAIGGDSIALSHSLNIVLADHNREGNSLAASGAAPSPSKTDLMNYEGIPLEDYFSLVKISLDKSLDLLPSPHDGTSISNAGAERESFGGSFDTVIVVAQYAKLAILVR</sequence>
<feature type="region of interest" description="Disordered" evidence="1">
    <location>
        <begin position="1"/>
        <end position="31"/>
    </location>
</feature>
<dbReference type="EMBL" id="KE344016">
    <property type="protein sequence ID" value="EXB50848.1"/>
    <property type="molecule type" value="Genomic_DNA"/>
</dbReference>
<evidence type="ECO:0000313" key="3">
    <source>
        <dbReference type="Proteomes" id="UP000030645"/>
    </source>
</evidence>
<proteinExistence type="predicted"/>
<gene>
    <name evidence="2" type="ORF">L484_005548</name>
</gene>
<dbReference type="Proteomes" id="UP000030645">
    <property type="component" value="Unassembled WGS sequence"/>
</dbReference>